<evidence type="ECO:0000256" key="5">
    <source>
        <dbReference type="SAM" id="MobiDB-lite"/>
    </source>
</evidence>
<keyword evidence="2" id="KW-0479">Metal-binding</keyword>
<organism evidence="7 8">
    <name type="scientific">Exidia glandulosa HHB12029</name>
    <dbReference type="NCBI Taxonomy" id="1314781"/>
    <lineage>
        <taxon>Eukaryota</taxon>
        <taxon>Fungi</taxon>
        <taxon>Dikarya</taxon>
        <taxon>Basidiomycota</taxon>
        <taxon>Agaricomycotina</taxon>
        <taxon>Agaricomycetes</taxon>
        <taxon>Auriculariales</taxon>
        <taxon>Exidiaceae</taxon>
        <taxon>Exidia</taxon>
    </lineage>
</organism>
<accession>A0A165Q9Z0</accession>
<dbReference type="GO" id="GO:0051537">
    <property type="term" value="F:2 iron, 2 sulfur cluster binding"/>
    <property type="evidence" value="ECO:0007669"/>
    <property type="project" value="UniProtKB-KW"/>
</dbReference>
<evidence type="ECO:0000256" key="4">
    <source>
        <dbReference type="ARBA" id="ARBA00023014"/>
    </source>
</evidence>
<dbReference type="InParanoid" id="A0A165Q9Z0"/>
<keyword evidence="4" id="KW-0411">Iron-sulfur</keyword>
<feature type="domain" description="Rieske" evidence="6">
    <location>
        <begin position="39"/>
        <end position="95"/>
    </location>
</feature>
<dbReference type="PANTHER" id="PTHR42782">
    <property type="entry name" value="SI:CH73-314G15.3"/>
    <property type="match status" value="1"/>
</dbReference>
<dbReference type="SUPFAM" id="SSF50022">
    <property type="entry name" value="ISP domain"/>
    <property type="match status" value="1"/>
</dbReference>
<dbReference type="PROSITE" id="PS51296">
    <property type="entry name" value="RIESKE"/>
    <property type="match status" value="1"/>
</dbReference>
<dbReference type="Gene3D" id="2.102.10.10">
    <property type="entry name" value="Rieske [2Fe-2S] iron-sulphur domain"/>
    <property type="match status" value="1"/>
</dbReference>
<keyword evidence="1" id="KW-0001">2Fe-2S</keyword>
<name>A0A165Q9Z0_EXIGL</name>
<dbReference type="CDD" id="cd00657">
    <property type="entry name" value="Ferritin_like"/>
    <property type="match status" value="1"/>
</dbReference>
<dbReference type="SUPFAM" id="SSF47240">
    <property type="entry name" value="Ferritin-like"/>
    <property type="match status" value="1"/>
</dbReference>
<evidence type="ECO:0000313" key="7">
    <source>
        <dbReference type="EMBL" id="KZW03303.1"/>
    </source>
</evidence>
<sequence>MDFTHVGNLNDLQSHSRYTITLRSKADASAYKSLILFRLAAAEDGHEQLYAMESACPHLGADMSHADIEDFGDDEHGSLVAVCPWHRYDFDLTTGHSETGLRACVFAVELRPSATEDPTSRSVWIESPEPAAGGWELVERRPVSEEFAVTNGQNGQSAADLPQCPPSTTTMDLEPVVPEADAPKTLVEWAVLILNTSNPVLKVARTRHAVHLYRTGKIKSVGQNSKNAPKPPDTPPRDGTAQSVDPGKTGRRGKGGSVKSRISMLHALANIEQWAWDIIARHGQAYPYMPTAFFSDFARVALDESKHFSLLSARLEQMGSHYGALSVHAGLWDSAWETRDSLLARLAIIHLVHEARGLDVNPVTIAKFKNAGDDESARVLNIIHSDEITHVTAGHRWFTWLCARGGEHPAPNAQPLDPVATFRSNVQRHFAGALKGPFNVTDRAQAGLSTEFYENLTGHWGEKDFAEPADSSQPKAVLVPLAFAGEKEKALELIEEAGEAKAIVSYEA</sequence>
<dbReference type="CDD" id="cd03467">
    <property type="entry name" value="Rieske"/>
    <property type="match status" value="1"/>
</dbReference>
<dbReference type="InterPro" id="IPR017941">
    <property type="entry name" value="Rieske_2Fe-2S"/>
</dbReference>
<dbReference type="InterPro" id="IPR036922">
    <property type="entry name" value="Rieske_2Fe-2S_sf"/>
</dbReference>
<dbReference type="STRING" id="1314781.A0A165Q9Z0"/>
<dbReference type="EMBL" id="KV425884">
    <property type="protein sequence ID" value="KZW03303.1"/>
    <property type="molecule type" value="Genomic_DNA"/>
</dbReference>
<evidence type="ECO:0000256" key="2">
    <source>
        <dbReference type="ARBA" id="ARBA00022723"/>
    </source>
</evidence>
<reference evidence="7 8" key="1">
    <citation type="journal article" date="2016" name="Mol. Biol. Evol.">
        <title>Comparative Genomics of Early-Diverging Mushroom-Forming Fungi Provides Insights into the Origins of Lignocellulose Decay Capabilities.</title>
        <authorList>
            <person name="Nagy L.G."/>
            <person name="Riley R."/>
            <person name="Tritt A."/>
            <person name="Adam C."/>
            <person name="Daum C."/>
            <person name="Floudas D."/>
            <person name="Sun H."/>
            <person name="Yadav J.S."/>
            <person name="Pangilinan J."/>
            <person name="Larsson K.H."/>
            <person name="Matsuura K."/>
            <person name="Barry K."/>
            <person name="Labutti K."/>
            <person name="Kuo R."/>
            <person name="Ohm R.A."/>
            <person name="Bhattacharya S.S."/>
            <person name="Shirouzu T."/>
            <person name="Yoshinaga Y."/>
            <person name="Martin F.M."/>
            <person name="Grigoriev I.V."/>
            <person name="Hibbett D.S."/>
        </authorList>
    </citation>
    <scope>NUCLEOTIDE SEQUENCE [LARGE SCALE GENOMIC DNA]</scope>
    <source>
        <strain evidence="7 8">HHB12029</strain>
    </source>
</reference>
<dbReference type="Proteomes" id="UP000077266">
    <property type="component" value="Unassembled WGS sequence"/>
</dbReference>
<dbReference type="GO" id="GO:0046872">
    <property type="term" value="F:metal ion binding"/>
    <property type="evidence" value="ECO:0007669"/>
    <property type="project" value="UniProtKB-KW"/>
</dbReference>
<gene>
    <name evidence="7" type="ORF">EXIGLDRAFT_759170</name>
</gene>
<dbReference type="Pfam" id="PF04305">
    <property type="entry name" value="DUF455"/>
    <property type="match status" value="1"/>
</dbReference>
<dbReference type="PANTHER" id="PTHR42782:SF2">
    <property type="entry name" value="3-OXOACYL-[ACYL-CARRIER-PROTEIN] SYNTHASE-LIKE PROTEIN"/>
    <property type="match status" value="1"/>
</dbReference>
<evidence type="ECO:0000256" key="1">
    <source>
        <dbReference type="ARBA" id="ARBA00022714"/>
    </source>
</evidence>
<dbReference type="Pfam" id="PF00355">
    <property type="entry name" value="Rieske"/>
    <property type="match status" value="1"/>
</dbReference>
<dbReference type="InterPro" id="IPR007402">
    <property type="entry name" value="DUF455"/>
</dbReference>
<proteinExistence type="predicted"/>
<keyword evidence="3" id="KW-0408">Iron</keyword>
<feature type="region of interest" description="Disordered" evidence="5">
    <location>
        <begin position="215"/>
        <end position="258"/>
    </location>
</feature>
<dbReference type="AlphaFoldDB" id="A0A165Q9Z0"/>
<protein>
    <submittedName>
        <fullName evidence="7">DUF455-domain-containing protein</fullName>
    </submittedName>
</protein>
<evidence type="ECO:0000259" key="6">
    <source>
        <dbReference type="PROSITE" id="PS51296"/>
    </source>
</evidence>
<keyword evidence="8" id="KW-1185">Reference proteome</keyword>
<evidence type="ECO:0000256" key="3">
    <source>
        <dbReference type="ARBA" id="ARBA00023004"/>
    </source>
</evidence>
<dbReference type="OrthoDB" id="426882at2759"/>
<dbReference type="InterPro" id="IPR009078">
    <property type="entry name" value="Ferritin-like_SF"/>
</dbReference>
<evidence type="ECO:0000313" key="8">
    <source>
        <dbReference type="Proteomes" id="UP000077266"/>
    </source>
</evidence>